<keyword evidence="2" id="KW-0808">Transferase</keyword>
<accession>A0ABD1VXY0</accession>
<name>A0ABD1VXY0_9LAMI</name>
<keyword evidence="1" id="KW-0812">Transmembrane</keyword>
<organism evidence="2 3">
    <name type="scientific">Abeliophyllum distichum</name>
    <dbReference type="NCBI Taxonomy" id="126358"/>
    <lineage>
        <taxon>Eukaryota</taxon>
        <taxon>Viridiplantae</taxon>
        <taxon>Streptophyta</taxon>
        <taxon>Embryophyta</taxon>
        <taxon>Tracheophyta</taxon>
        <taxon>Spermatophyta</taxon>
        <taxon>Magnoliopsida</taxon>
        <taxon>eudicotyledons</taxon>
        <taxon>Gunneridae</taxon>
        <taxon>Pentapetalae</taxon>
        <taxon>asterids</taxon>
        <taxon>lamiids</taxon>
        <taxon>Lamiales</taxon>
        <taxon>Oleaceae</taxon>
        <taxon>Forsythieae</taxon>
        <taxon>Abeliophyllum</taxon>
    </lineage>
</organism>
<gene>
    <name evidence="2" type="ORF">Adt_03103</name>
</gene>
<sequence>MELPEVESMVLAIRVSVLVLRFLLCFATTIPFSFLHWLLQKVLMAHHLYTTMILSVMLYLSFGFSSNLHFLVPMFLGYASMVLYQKYYGIIMFFLAFGYLIGWYLPFFFALLTEFVPEFVQV</sequence>
<keyword evidence="2" id="KW-0012">Acyltransferase</keyword>
<protein>
    <submittedName>
        <fullName evidence="2">Lysophospholipid acyltransferase 2</fullName>
    </submittedName>
</protein>
<dbReference type="GO" id="GO:0016746">
    <property type="term" value="F:acyltransferase activity"/>
    <property type="evidence" value="ECO:0007669"/>
    <property type="project" value="UniProtKB-KW"/>
</dbReference>
<comment type="caution">
    <text evidence="2">The sequence shown here is derived from an EMBL/GenBank/DDBJ whole genome shotgun (WGS) entry which is preliminary data.</text>
</comment>
<evidence type="ECO:0000313" key="2">
    <source>
        <dbReference type="EMBL" id="KAL2542125.1"/>
    </source>
</evidence>
<feature type="transmembrane region" description="Helical" evidence="1">
    <location>
        <begin position="42"/>
        <end position="62"/>
    </location>
</feature>
<dbReference type="EMBL" id="JBFOLK010000001">
    <property type="protein sequence ID" value="KAL2542125.1"/>
    <property type="molecule type" value="Genomic_DNA"/>
</dbReference>
<feature type="transmembrane region" description="Helical" evidence="1">
    <location>
        <begin position="12"/>
        <end position="35"/>
    </location>
</feature>
<dbReference type="AlphaFoldDB" id="A0ABD1VXY0"/>
<proteinExistence type="predicted"/>
<keyword evidence="1" id="KW-1133">Transmembrane helix</keyword>
<dbReference type="Proteomes" id="UP001604336">
    <property type="component" value="Unassembled WGS sequence"/>
</dbReference>
<feature type="transmembrane region" description="Helical" evidence="1">
    <location>
        <begin position="91"/>
        <end position="112"/>
    </location>
</feature>
<evidence type="ECO:0000256" key="1">
    <source>
        <dbReference type="SAM" id="Phobius"/>
    </source>
</evidence>
<reference evidence="3" key="1">
    <citation type="submission" date="2024-07" db="EMBL/GenBank/DDBJ databases">
        <title>Two chromosome-level genome assemblies of Korean endemic species Abeliophyllum distichum and Forsythia ovata (Oleaceae).</title>
        <authorList>
            <person name="Jang H."/>
        </authorList>
    </citation>
    <scope>NUCLEOTIDE SEQUENCE [LARGE SCALE GENOMIC DNA]</scope>
</reference>
<evidence type="ECO:0000313" key="3">
    <source>
        <dbReference type="Proteomes" id="UP001604336"/>
    </source>
</evidence>
<keyword evidence="1" id="KW-0472">Membrane</keyword>
<keyword evidence="3" id="KW-1185">Reference proteome</keyword>